<keyword evidence="4 5" id="KW-0505">Motor protein</keyword>
<evidence type="ECO:0000256" key="2">
    <source>
        <dbReference type="ARBA" id="ARBA00022840"/>
    </source>
</evidence>
<dbReference type="EMBL" id="JANCYW010000011">
    <property type="protein sequence ID" value="KAK4537090.1"/>
    <property type="molecule type" value="Genomic_DNA"/>
</dbReference>
<evidence type="ECO:0000256" key="1">
    <source>
        <dbReference type="ARBA" id="ARBA00022741"/>
    </source>
</evidence>
<feature type="region of interest" description="Disordered" evidence="7">
    <location>
        <begin position="1048"/>
        <end position="1089"/>
    </location>
</feature>
<feature type="binding site" evidence="5">
    <location>
        <begin position="103"/>
        <end position="110"/>
    </location>
    <ligand>
        <name>ATP</name>
        <dbReference type="ChEBI" id="CHEBI:30616"/>
    </ligand>
</feature>
<dbReference type="Proteomes" id="UP001301350">
    <property type="component" value="Unassembled WGS sequence"/>
</dbReference>
<dbReference type="InterPro" id="IPR019821">
    <property type="entry name" value="Kinesin_motor_CS"/>
</dbReference>
<dbReference type="GO" id="GO:0003777">
    <property type="term" value="F:microtubule motor activity"/>
    <property type="evidence" value="ECO:0007669"/>
    <property type="project" value="InterPro"/>
</dbReference>
<comment type="caution">
    <text evidence="9">The sequence shown here is derived from an EMBL/GenBank/DDBJ whole genome shotgun (WGS) entry which is preliminary data.</text>
</comment>
<dbReference type="Gene3D" id="1.10.287.1490">
    <property type="match status" value="1"/>
</dbReference>
<comment type="similarity">
    <text evidence="5">Belongs to the TRAFAC class myosin-kinesin ATPase superfamily. Kinesin family.</text>
</comment>
<keyword evidence="2 5" id="KW-0067">ATP-binding</keyword>
<dbReference type="InterPro" id="IPR027417">
    <property type="entry name" value="P-loop_NTPase"/>
</dbReference>
<evidence type="ECO:0000256" key="4">
    <source>
        <dbReference type="ARBA" id="ARBA00023175"/>
    </source>
</evidence>
<evidence type="ECO:0000313" key="10">
    <source>
        <dbReference type="Proteomes" id="UP001301350"/>
    </source>
</evidence>
<dbReference type="GO" id="GO:0007018">
    <property type="term" value="P:microtubule-based movement"/>
    <property type="evidence" value="ECO:0007669"/>
    <property type="project" value="InterPro"/>
</dbReference>
<dbReference type="InterPro" id="IPR001752">
    <property type="entry name" value="Kinesin_motor_dom"/>
</dbReference>
<keyword evidence="3 6" id="KW-0175">Coiled coil</keyword>
<keyword evidence="1 5" id="KW-0547">Nucleotide-binding</keyword>
<dbReference type="InterPro" id="IPR036961">
    <property type="entry name" value="Kinesin_motor_dom_sf"/>
</dbReference>
<evidence type="ECO:0000256" key="5">
    <source>
        <dbReference type="PROSITE-ProRule" id="PRU00283"/>
    </source>
</evidence>
<evidence type="ECO:0000313" key="9">
    <source>
        <dbReference type="EMBL" id="KAK4537090.1"/>
    </source>
</evidence>
<dbReference type="GO" id="GO:0008017">
    <property type="term" value="F:microtubule binding"/>
    <property type="evidence" value="ECO:0007669"/>
    <property type="project" value="InterPro"/>
</dbReference>
<evidence type="ECO:0000256" key="7">
    <source>
        <dbReference type="SAM" id="MobiDB-lite"/>
    </source>
</evidence>
<gene>
    <name evidence="9" type="ORF">CDCA_CDCA11G3115</name>
</gene>
<dbReference type="GO" id="GO:0005524">
    <property type="term" value="F:ATP binding"/>
    <property type="evidence" value="ECO:0007669"/>
    <property type="project" value="UniProtKB-UniRule"/>
</dbReference>
<feature type="region of interest" description="Disordered" evidence="7">
    <location>
        <begin position="481"/>
        <end position="516"/>
    </location>
</feature>
<feature type="compositionally biased region" description="Basic and acidic residues" evidence="7">
    <location>
        <begin position="735"/>
        <end position="747"/>
    </location>
</feature>
<feature type="coiled-coil region" evidence="6">
    <location>
        <begin position="371"/>
        <end position="450"/>
    </location>
</feature>
<evidence type="ECO:0000259" key="8">
    <source>
        <dbReference type="PROSITE" id="PS50067"/>
    </source>
</evidence>
<evidence type="ECO:0000256" key="3">
    <source>
        <dbReference type="ARBA" id="ARBA00023054"/>
    </source>
</evidence>
<dbReference type="PANTHER" id="PTHR47968">
    <property type="entry name" value="CENTROMERE PROTEIN E"/>
    <property type="match status" value="1"/>
</dbReference>
<dbReference type="PROSITE" id="PS00411">
    <property type="entry name" value="KINESIN_MOTOR_1"/>
    <property type="match status" value="1"/>
</dbReference>
<dbReference type="PRINTS" id="PR00380">
    <property type="entry name" value="KINESINHEAVY"/>
</dbReference>
<dbReference type="Gene3D" id="3.40.850.10">
    <property type="entry name" value="Kinesin motor domain"/>
    <property type="match status" value="1"/>
</dbReference>
<reference evidence="9 10" key="1">
    <citation type="submission" date="2022-07" db="EMBL/GenBank/DDBJ databases">
        <title>Genome-wide signatures of adaptation to extreme environments.</title>
        <authorList>
            <person name="Cho C.H."/>
            <person name="Yoon H.S."/>
        </authorList>
    </citation>
    <scope>NUCLEOTIDE SEQUENCE [LARGE SCALE GENOMIC DNA]</scope>
    <source>
        <strain evidence="9 10">DBV 063 E5</strain>
    </source>
</reference>
<feature type="region of interest" description="Disordered" evidence="7">
    <location>
        <begin position="735"/>
        <end position="769"/>
    </location>
</feature>
<keyword evidence="10" id="KW-1185">Reference proteome</keyword>
<feature type="compositionally biased region" description="Acidic residues" evidence="7">
    <location>
        <begin position="1049"/>
        <end position="1059"/>
    </location>
</feature>
<accession>A0AAV9IYC3</accession>
<dbReference type="AlphaFoldDB" id="A0AAV9IYC3"/>
<dbReference type="FunFam" id="3.40.850.10:FF:000177">
    <property type="entry name" value="Kinesin-like protein"/>
    <property type="match status" value="1"/>
</dbReference>
<feature type="coiled-coil region" evidence="6">
    <location>
        <begin position="566"/>
        <end position="593"/>
    </location>
</feature>
<feature type="coiled-coil region" evidence="6">
    <location>
        <begin position="944"/>
        <end position="1028"/>
    </location>
</feature>
<organism evidence="9 10">
    <name type="scientific">Cyanidium caldarium</name>
    <name type="common">Red alga</name>
    <dbReference type="NCBI Taxonomy" id="2771"/>
    <lineage>
        <taxon>Eukaryota</taxon>
        <taxon>Rhodophyta</taxon>
        <taxon>Bangiophyceae</taxon>
        <taxon>Cyanidiales</taxon>
        <taxon>Cyanidiaceae</taxon>
        <taxon>Cyanidium</taxon>
    </lineage>
</organism>
<dbReference type="PROSITE" id="PS50067">
    <property type="entry name" value="KINESIN_MOTOR_2"/>
    <property type="match status" value="1"/>
</dbReference>
<dbReference type="Pfam" id="PF00225">
    <property type="entry name" value="Kinesin"/>
    <property type="match status" value="1"/>
</dbReference>
<proteinExistence type="inferred from homology"/>
<name>A0AAV9IYC3_CYACA</name>
<evidence type="ECO:0000256" key="6">
    <source>
        <dbReference type="SAM" id="Coils"/>
    </source>
</evidence>
<sequence>MDSDKRRSVDADAIKVAVRLRPLLEREKEVRGSQEAWRAVPHAAQVVRVNNTAAASSNSASSAFHFDVVFGKDAINQSVFDSIGRPIAQAAVAGFNGTVLAYGQTSSGKTHTMWGAEEDPGLTRRAVSEVFAGISSMQDREFLLRVSYVEIYNENIRDLLSGRGNSGGQSLRVQEDSDGRVTVVDVHEEVVTTAEQVFGLLLAGESRRMVGATDMNERSSRSHTVFTLTIESRQRVGDQDDAAGDADEHVDVTAGTAIRTATLTLVDLAGSERQRDAKSEGQRLKEGGYINKSLLTLGTVINKLADGAGGHIPYRDSKLTRILQNALGGNSRTAVVCAITPAAVHAEESLSTLKFASRAKQVKNRAQCNELLDDRALLLRYKKEIAELREQLDRVGHAPCSNIVDGQRLQELEVSAAQAAQEREAAQQRLQEEESRRRAYEHKLEKLTRLILNSPERRRLTRSRCMAEATTTPARVAALFTPGEAPQSSPSSGDIGASDDGNVASAERRAARAIRKSRRRTICATGDVSVGNAMAPLHHGERRVVRRVRHLVQKYEELNASVFELQMRAYREVAEERARADALEAQLEAQRGQRLHDSAALAVADMVGDAVARTATDQWEELRRALAAERERSHGLAASLQSAATDAQQHGRRMEALQTELQHVRAELEELRQRERAGFAQSQLRTLDQLRNKVSDLEAKLRSQLQARQELESARGTVDRELKRLERQNKALERELSKMQDQRDKLQAMRSAVAASERERDAAMEQSRALGARVNPLEAEVESLRPFRERCEAAETQYRELQQRVEVSERAASAAAEAQAQATHWQTEWQEASAQVAALEARLEESGRELQSLAEQATDAQYQLEASRAELRARQQAHAELEGRLRAEHQREQEAKAQLDALRREAAKHARERQRLVEGVHARDGRIADLERRLRELCEGGGRVAKLKRSLEKREHEARVARQALKRVEERLVALGQSETFCQVRSVSALEAERDALQQLADAKQDKVDSLEQDRALLIEENNKLRALIKDKDRVVLQWQARIRAVEAGLDEGQEGEEEKENRRREPAGSMTVVGCAKPPRMVRRPDDG</sequence>
<dbReference type="PANTHER" id="PTHR47968:SF75">
    <property type="entry name" value="CENTROMERE-ASSOCIATED PROTEIN E"/>
    <property type="match status" value="1"/>
</dbReference>
<feature type="domain" description="Kinesin motor" evidence="8">
    <location>
        <begin position="13"/>
        <end position="362"/>
    </location>
</feature>
<protein>
    <recommendedName>
        <fullName evidence="8">Kinesin motor domain-containing protein</fullName>
    </recommendedName>
</protein>
<dbReference type="SUPFAM" id="SSF52540">
    <property type="entry name" value="P-loop containing nucleoside triphosphate hydrolases"/>
    <property type="match status" value="1"/>
</dbReference>
<dbReference type="InterPro" id="IPR027640">
    <property type="entry name" value="Kinesin-like_fam"/>
</dbReference>
<dbReference type="SMART" id="SM00129">
    <property type="entry name" value="KISc"/>
    <property type="match status" value="1"/>
</dbReference>